<dbReference type="RefSeq" id="WP_059393886.1">
    <property type="nucleotide sequence ID" value="NZ_DF968082.1"/>
</dbReference>
<dbReference type="AlphaFoldDB" id="A0A3F3H3T0"/>
<protein>
    <submittedName>
        <fullName evidence="1">Uncharacterized protein</fullName>
    </submittedName>
</protein>
<reference evidence="1" key="1">
    <citation type="journal article" date="2015" name="BMC Genomics">
        <title>Comparative genomics of Fructobacillus spp. and Leuconostoc spp. reveals niche-specific evolution of Fructobacillus spp.</title>
        <authorList>
            <person name="Endo A."/>
            <person name="Tanizawa Y."/>
            <person name="Tanaka N."/>
            <person name="Maeno S."/>
            <person name="Kumar H."/>
            <person name="Shiwa Y."/>
            <person name="Okada S."/>
            <person name="Yoshikawa H."/>
            <person name="Dicks L."/>
            <person name="Nakagawa J."/>
            <person name="Arita M."/>
        </authorList>
    </citation>
    <scope>NUCLEOTIDE SEQUENCE [LARGE SCALE GENOMIC DNA]</scope>
    <source>
        <strain evidence="1">F214-1</strain>
    </source>
</reference>
<dbReference type="Proteomes" id="UP000064514">
    <property type="component" value="Unassembled WGS sequence"/>
</dbReference>
<dbReference type="EMBL" id="DF968082">
    <property type="protein sequence ID" value="GAP04472.1"/>
    <property type="molecule type" value="Genomic_DNA"/>
</dbReference>
<accession>A0A3F3H3T0</accession>
<sequence length="177" mass="20393">MTEQLDQYMQLLKLSYSDAVAELLQKYGPAKDSYFAEDNYQAFLAGETYDLPKNPATDRTAEGLYCHHIDESRYLNLADPAMIKVQQYPYASQQKTRLVYCNLIEHAILHALIAIESKQEFGYAELEKELKPQIEKWYIEGEQPTSPAGIVECYQKAYLSADETFKLMIFIKELVKA</sequence>
<organism evidence="1">
    <name type="scientific">Fructobacillus tropaeoli</name>
    <dbReference type="NCBI Taxonomy" id="709323"/>
    <lineage>
        <taxon>Bacteria</taxon>
        <taxon>Bacillati</taxon>
        <taxon>Bacillota</taxon>
        <taxon>Bacilli</taxon>
        <taxon>Lactobacillales</taxon>
        <taxon>Lactobacillaceae</taxon>
        <taxon>Fructobacillus</taxon>
    </lineage>
</organism>
<proteinExistence type="predicted"/>
<evidence type="ECO:0000313" key="1">
    <source>
        <dbReference type="EMBL" id="GAP04472.1"/>
    </source>
</evidence>
<name>A0A3F3H3T0_9LACO</name>
<gene>
    <name evidence="1" type="ORF">FTRO_0050250</name>
</gene>
<dbReference type="STRING" id="709323.GCA_001047135_01024"/>